<dbReference type="Gene3D" id="1.20.1170.10">
    <property type="match status" value="1"/>
</dbReference>
<keyword evidence="3" id="KW-1185">Reference proteome</keyword>
<proteinExistence type="predicted"/>
<keyword evidence="1" id="KW-0175">Coiled coil</keyword>
<comment type="caution">
    <text evidence="2">The sequence shown here is derived from an EMBL/GenBank/DDBJ whole genome shotgun (WGS) entry which is preliminary data.</text>
</comment>
<dbReference type="Proteomes" id="UP001295740">
    <property type="component" value="Unassembled WGS sequence"/>
</dbReference>
<dbReference type="AlphaFoldDB" id="A0AAI8YFN7"/>
<evidence type="ECO:0000313" key="2">
    <source>
        <dbReference type="EMBL" id="CAJ2503118.1"/>
    </source>
</evidence>
<evidence type="ECO:0000313" key="3">
    <source>
        <dbReference type="Proteomes" id="UP001295740"/>
    </source>
</evidence>
<protein>
    <submittedName>
        <fullName evidence="2">Uu.00g105120.m01.CDS01</fullName>
    </submittedName>
</protein>
<gene>
    <name evidence="2" type="ORF">KHLLAP_LOCUS3586</name>
</gene>
<organism evidence="2 3">
    <name type="scientific">Anthostomella pinea</name>
    <dbReference type="NCBI Taxonomy" id="933095"/>
    <lineage>
        <taxon>Eukaryota</taxon>
        <taxon>Fungi</taxon>
        <taxon>Dikarya</taxon>
        <taxon>Ascomycota</taxon>
        <taxon>Pezizomycotina</taxon>
        <taxon>Sordariomycetes</taxon>
        <taxon>Xylariomycetidae</taxon>
        <taxon>Xylariales</taxon>
        <taxon>Xylariaceae</taxon>
        <taxon>Anthostomella</taxon>
    </lineage>
</organism>
<reference evidence="2" key="1">
    <citation type="submission" date="2023-10" db="EMBL/GenBank/DDBJ databases">
        <authorList>
            <person name="Hackl T."/>
        </authorList>
    </citation>
    <scope>NUCLEOTIDE SEQUENCE</scope>
</reference>
<sequence length="173" mass="19257">MAESDPSSGEQSDELPWAIQDELVPAEHTQRLLNIALGLSSTQHLNTTMSWALSEIEDAINNTDDIITHLQEIQDTLRRPTSQIENAIQDANSNITELRQTHEIIIEQIERLQVAISQVRGAIEQQAGRLSRAVTAAGTRYLQTTRLAVYEVFWSSVAPVIERVGMADVQDPT</sequence>
<dbReference type="EMBL" id="CAUWAG010000004">
    <property type="protein sequence ID" value="CAJ2503118.1"/>
    <property type="molecule type" value="Genomic_DNA"/>
</dbReference>
<feature type="coiled-coil region" evidence="1">
    <location>
        <begin position="81"/>
        <end position="115"/>
    </location>
</feature>
<accession>A0AAI8YFN7</accession>
<evidence type="ECO:0000256" key="1">
    <source>
        <dbReference type="SAM" id="Coils"/>
    </source>
</evidence>
<name>A0AAI8YFN7_9PEZI</name>